<dbReference type="eggNOG" id="COG0483">
    <property type="taxonomic scope" value="Bacteria"/>
</dbReference>
<dbReference type="Gene3D" id="3.40.190.80">
    <property type="match status" value="1"/>
</dbReference>
<evidence type="ECO:0000256" key="1">
    <source>
        <dbReference type="PIRSR" id="PIRSR600760-2"/>
    </source>
</evidence>
<sequence>MALGRQIPGHRDLSLGPITTPPHRVRRERCDAAETARAARLARRHLWKYARRVAIEAAEAAGAMLRESAGRLRVRPKGDSGDVVTDLDLAIEAVLINRVLGAFPTHRVIAEESGVHGSGEWTWLIDPLDGTNNIAIGLHAYVVGLALCRGGRPVVGVVHDPVRGHTWSAVRDAGALGPTGPLTGPPRRDLPHGPVLAWTQGHGVPRQDSQVRALKMTMELRARRVLQLWAPLLSWAMLARGDIDGMIGYQAEALDLPAGALIAQEAGLEIRGLDGGPFEADVDAPPEARSFIAAAPALIEPLLAIVAEAKSLADALPRA</sequence>
<dbReference type="KEGG" id="tbi:Tbis_1482"/>
<feature type="binding site" evidence="1">
    <location>
        <position position="128"/>
    </location>
    <ligand>
        <name>Mg(2+)</name>
        <dbReference type="ChEBI" id="CHEBI:18420"/>
        <label>1</label>
        <note>catalytic</note>
    </ligand>
</feature>
<reference evidence="3 4" key="1">
    <citation type="submission" date="2010-01" db="EMBL/GenBank/DDBJ databases">
        <title>The complete genome of Thermobispora bispora DSM 43833.</title>
        <authorList>
            <consortium name="US DOE Joint Genome Institute (JGI-PGF)"/>
            <person name="Lucas S."/>
            <person name="Copeland A."/>
            <person name="Lapidus A."/>
            <person name="Glavina del Rio T."/>
            <person name="Dalin E."/>
            <person name="Tice H."/>
            <person name="Bruce D."/>
            <person name="Goodwin L."/>
            <person name="Pitluck S."/>
            <person name="Kyrpides N."/>
            <person name="Mavromatis K."/>
            <person name="Ivanova N."/>
            <person name="Mikhailova N."/>
            <person name="Chertkov O."/>
            <person name="Brettin T."/>
            <person name="Detter J.C."/>
            <person name="Han C."/>
            <person name="Larimer F."/>
            <person name="Land M."/>
            <person name="Hauser L."/>
            <person name="Markowitz V."/>
            <person name="Cheng J.-F."/>
            <person name="Hugenholtz P."/>
            <person name="Woyke T."/>
            <person name="Wu D."/>
            <person name="Jando M."/>
            <person name="Schneider S."/>
            <person name="Klenk H.-P."/>
            <person name="Eisen J.A."/>
        </authorList>
    </citation>
    <scope>NUCLEOTIDE SEQUENCE [LARGE SCALE GENOMIC DNA]</scope>
    <source>
        <strain evidence="4">ATCC 19993 / DSM 43833 / CBS 139.67 / JCM 10125 / KCTC 9307 / NBRC 14880 / R51</strain>
    </source>
</reference>
<dbReference type="RefSeq" id="WP_013131732.1">
    <property type="nucleotide sequence ID" value="NC_014165.1"/>
</dbReference>
<keyword evidence="4" id="KW-1185">Reference proteome</keyword>
<dbReference type="AlphaFoldDB" id="D6YA56"/>
<feature type="binding site" evidence="1">
    <location>
        <position position="111"/>
    </location>
    <ligand>
        <name>Mg(2+)</name>
        <dbReference type="ChEBI" id="CHEBI:18420"/>
        <label>1</label>
        <note>catalytic</note>
    </ligand>
</feature>
<dbReference type="SUPFAM" id="SSF56655">
    <property type="entry name" value="Carbohydrate phosphatase"/>
    <property type="match status" value="1"/>
</dbReference>
<dbReference type="Proteomes" id="UP000006640">
    <property type="component" value="Chromosome"/>
</dbReference>
<dbReference type="GO" id="GO:0008934">
    <property type="term" value="F:inositol monophosphate 1-phosphatase activity"/>
    <property type="evidence" value="ECO:0007669"/>
    <property type="project" value="TreeGrafter"/>
</dbReference>
<gene>
    <name evidence="3" type="ordered locus">Tbis_1482</name>
</gene>
<proteinExistence type="predicted"/>
<dbReference type="EC" id="3.1.3.25" evidence="3"/>
<dbReference type="STRING" id="469371.Tbis_1482"/>
<feature type="region of interest" description="Disordered" evidence="2">
    <location>
        <begin position="1"/>
        <end position="23"/>
    </location>
</feature>
<feature type="binding site" evidence="1">
    <location>
        <position position="126"/>
    </location>
    <ligand>
        <name>Mg(2+)</name>
        <dbReference type="ChEBI" id="CHEBI:18420"/>
        <label>1</label>
        <note>catalytic</note>
    </ligand>
</feature>
<evidence type="ECO:0000313" key="3">
    <source>
        <dbReference type="EMBL" id="ADG88199.1"/>
    </source>
</evidence>
<dbReference type="HOGENOM" id="CLU_044118_2_0_11"/>
<keyword evidence="3" id="KW-0378">Hydrolase</keyword>
<dbReference type="PANTHER" id="PTHR20854:SF4">
    <property type="entry name" value="INOSITOL-1-MONOPHOSPHATASE-RELATED"/>
    <property type="match status" value="1"/>
</dbReference>
<comment type="cofactor">
    <cofactor evidence="1">
        <name>Mg(2+)</name>
        <dbReference type="ChEBI" id="CHEBI:18420"/>
    </cofactor>
</comment>
<dbReference type="GO" id="GO:0046872">
    <property type="term" value="F:metal ion binding"/>
    <property type="evidence" value="ECO:0007669"/>
    <property type="project" value="UniProtKB-KW"/>
</dbReference>
<dbReference type="PANTHER" id="PTHR20854">
    <property type="entry name" value="INOSITOL MONOPHOSPHATASE"/>
    <property type="match status" value="1"/>
</dbReference>
<name>D6YA56_THEBD</name>
<dbReference type="GO" id="GO:0007165">
    <property type="term" value="P:signal transduction"/>
    <property type="evidence" value="ECO:0007669"/>
    <property type="project" value="TreeGrafter"/>
</dbReference>
<dbReference type="GO" id="GO:0006020">
    <property type="term" value="P:inositol metabolic process"/>
    <property type="evidence" value="ECO:0007669"/>
    <property type="project" value="TreeGrafter"/>
</dbReference>
<dbReference type="PRINTS" id="PR00377">
    <property type="entry name" value="IMPHPHTASES"/>
</dbReference>
<organism evidence="3 4">
    <name type="scientific">Thermobispora bispora (strain ATCC 19993 / DSM 43833 / CBS 139.67 / JCM 10125 / KCTC 9307 / NBRC 14880 / R51)</name>
    <dbReference type="NCBI Taxonomy" id="469371"/>
    <lineage>
        <taxon>Bacteria</taxon>
        <taxon>Bacillati</taxon>
        <taxon>Actinomycetota</taxon>
        <taxon>Actinomycetes</taxon>
        <taxon>Streptosporangiales</taxon>
        <taxon>Streptosporangiaceae</taxon>
        <taxon>Thermobispora</taxon>
    </lineage>
</organism>
<dbReference type="InterPro" id="IPR000760">
    <property type="entry name" value="Inositol_monophosphatase-like"/>
</dbReference>
<accession>D6YA56</accession>
<protein>
    <submittedName>
        <fullName evidence="3">Inositol-phosphate phosphatase</fullName>
        <ecNumber evidence="3">3.1.3.25</ecNumber>
    </submittedName>
</protein>
<evidence type="ECO:0000313" key="4">
    <source>
        <dbReference type="Proteomes" id="UP000006640"/>
    </source>
</evidence>
<evidence type="ECO:0000256" key="2">
    <source>
        <dbReference type="SAM" id="MobiDB-lite"/>
    </source>
</evidence>
<keyword evidence="1" id="KW-0460">Magnesium</keyword>
<feature type="binding site" evidence="1">
    <location>
        <position position="255"/>
    </location>
    <ligand>
        <name>Mg(2+)</name>
        <dbReference type="ChEBI" id="CHEBI:18420"/>
        <label>1</label>
        <note>catalytic</note>
    </ligand>
</feature>
<dbReference type="EMBL" id="CP001874">
    <property type="protein sequence ID" value="ADG88199.1"/>
    <property type="molecule type" value="Genomic_DNA"/>
</dbReference>
<keyword evidence="1" id="KW-0479">Metal-binding</keyword>
<dbReference type="Pfam" id="PF00459">
    <property type="entry name" value="Inositol_P"/>
    <property type="match status" value="1"/>
</dbReference>
<feature type="binding site" evidence="1">
    <location>
        <position position="129"/>
    </location>
    <ligand>
        <name>Mg(2+)</name>
        <dbReference type="ChEBI" id="CHEBI:18420"/>
        <label>1</label>
        <note>catalytic</note>
    </ligand>
</feature>
<dbReference type="Gene3D" id="3.30.540.10">
    <property type="entry name" value="Fructose-1,6-Bisphosphatase, subunit A, domain 1"/>
    <property type="match status" value="1"/>
</dbReference>